<dbReference type="RefSeq" id="WP_280763919.1">
    <property type="nucleotide sequence ID" value="NZ_JARXVC010000026.1"/>
</dbReference>
<keyword evidence="4" id="KW-1185">Reference proteome</keyword>
<keyword evidence="1" id="KW-0812">Transmembrane</keyword>
<dbReference type="SUPFAM" id="SSF53300">
    <property type="entry name" value="vWA-like"/>
    <property type="match status" value="1"/>
</dbReference>
<gene>
    <name evidence="3" type="ORF">M2280_005984</name>
</gene>
<dbReference type="Pfam" id="PF13531">
    <property type="entry name" value="SBP_bac_11"/>
    <property type="match status" value="1"/>
</dbReference>
<keyword evidence="1" id="KW-1133">Transmembrane helix</keyword>
<protein>
    <recommendedName>
        <fullName evidence="2">VWFA domain-containing protein</fullName>
    </recommendedName>
</protein>
<dbReference type="Proteomes" id="UP001160334">
    <property type="component" value="Unassembled WGS sequence"/>
</dbReference>
<feature type="domain" description="VWFA" evidence="2">
    <location>
        <begin position="394"/>
        <end position="580"/>
    </location>
</feature>
<evidence type="ECO:0000259" key="2">
    <source>
        <dbReference type="PROSITE" id="PS50234"/>
    </source>
</evidence>
<dbReference type="EMBL" id="JARXVC010000026">
    <property type="protein sequence ID" value="MDH6284723.1"/>
    <property type="molecule type" value="Genomic_DNA"/>
</dbReference>
<comment type="caution">
    <text evidence="3">The sequence shown here is derived from an EMBL/GenBank/DDBJ whole genome shotgun (WGS) entry which is preliminary data.</text>
</comment>
<dbReference type="SMART" id="SM00327">
    <property type="entry name" value="VWA"/>
    <property type="match status" value="1"/>
</dbReference>
<name>A0ABT6MK92_9NOCA</name>
<accession>A0ABT6MK92</accession>
<keyword evidence="1" id="KW-0472">Membrane</keyword>
<dbReference type="Gene3D" id="3.40.50.410">
    <property type="entry name" value="von Willebrand factor, type A domain"/>
    <property type="match status" value="1"/>
</dbReference>
<dbReference type="PROSITE" id="PS50234">
    <property type="entry name" value="VWFA"/>
    <property type="match status" value="1"/>
</dbReference>
<sequence length="582" mass="59201">MGQHRSDRRTRGVSKGPIIALVSVVVLVLGVVGWFQLRDHASSEGTAAAGACVEGDAVLHVAADPDIAPQIREFAARFSETRPVVRDHCVTVAVTDGASGTIAEALAAAPRGPWNETLGPAPALWIPASSASTERLSTVPGVIDGRPKSIATSPVVLAVPAELGLALDASGTGWQRLPALQSSPDSLHGIGLNGWGSLKLALPVGSPTGQALDAVAAAAADAGTGPLDETQAASPTVTTAISALANGNKAIDGAPASTADAINALARQTSPSAGSFHAVPATEQQLFAAGNAASGLTAFAPTGVTPVADHPAAILAAPWVDETLSRAAAQFVDFVRQPDQMQHLVDAGFRVDAKTPPATDRTPMPPLARTLAPATGPAAVRLAQTFANPAVPQATTILLDISGSMGNTDGTATRLSNTVDALSARLAALPESSDVGLWVYSRGLDGTKPYVVKVPTGPLSDGDRRQRIVKALQSLRPATATSTYASVIAAHKSAVDGFVDGRPNSVLLVTDGPNDDTSTTTRQLTNALNNSAHPVRVDVISIGENSDQATLQSMADQSGGTLVAVPSTQGPALGDAFERMLA</sequence>
<proteinExistence type="predicted"/>
<feature type="transmembrane region" description="Helical" evidence="1">
    <location>
        <begin position="12"/>
        <end position="35"/>
    </location>
</feature>
<dbReference type="InterPro" id="IPR002035">
    <property type="entry name" value="VWF_A"/>
</dbReference>
<dbReference type="InterPro" id="IPR036465">
    <property type="entry name" value="vWFA_dom_sf"/>
</dbReference>
<evidence type="ECO:0000256" key="1">
    <source>
        <dbReference type="SAM" id="Phobius"/>
    </source>
</evidence>
<evidence type="ECO:0000313" key="4">
    <source>
        <dbReference type="Proteomes" id="UP001160334"/>
    </source>
</evidence>
<dbReference type="SUPFAM" id="SSF53850">
    <property type="entry name" value="Periplasmic binding protein-like II"/>
    <property type="match status" value="1"/>
</dbReference>
<organism evidence="3 4">
    <name type="scientific">Prescottella agglutinans</name>
    <dbReference type="NCBI Taxonomy" id="1644129"/>
    <lineage>
        <taxon>Bacteria</taxon>
        <taxon>Bacillati</taxon>
        <taxon>Actinomycetota</taxon>
        <taxon>Actinomycetes</taxon>
        <taxon>Mycobacteriales</taxon>
        <taxon>Nocardiaceae</taxon>
        <taxon>Prescottella</taxon>
    </lineage>
</organism>
<reference evidence="3 4" key="1">
    <citation type="submission" date="2023-04" db="EMBL/GenBank/DDBJ databases">
        <title>Forest soil microbial communities from Buena Vista Peninsula, Colon Province, Panama.</title>
        <authorList>
            <person name="Bouskill N."/>
        </authorList>
    </citation>
    <scope>NUCLEOTIDE SEQUENCE [LARGE SCALE GENOMIC DNA]</scope>
    <source>
        <strain evidence="3 4">CFH S0262</strain>
    </source>
</reference>
<dbReference type="Pfam" id="PF13519">
    <property type="entry name" value="VWA_2"/>
    <property type="match status" value="1"/>
</dbReference>
<evidence type="ECO:0000313" key="3">
    <source>
        <dbReference type="EMBL" id="MDH6284723.1"/>
    </source>
</evidence>